<dbReference type="Gene3D" id="3.40.50.150">
    <property type="entry name" value="Vaccinia Virus protein VP39"/>
    <property type="match status" value="1"/>
</dbReference>
<dbReference type="PANTHER" id="PTHR34203">
    <property type="entry name" value="METHYLTRANSFERASE, FKBM FAMILY PROTEIN"/>
    <property type="match status" value="1"/>
</dbReference>
<evidence type="ECO:0000313" key="2">
    <source>
        <dbReference type="EMBL" id="SVC82985.1"/>
    </source>
</evidence>
<protein>
    <recommendedName>
        <fullName evidence="1">Methyltransferase FkbM domain-containing protein</fullName>
    </recommendedName>
</protein>
<dbReference type="AlphaFoldDB" id="A0A382QDN2"/>
<accession>A0A382QDN2</accession>
<dbReference type="Pfam" id="PF05050">
    <property type="entry name" value="Methyltransf_21"/>
    <property type="match status" value="1"/>
</dbReference>
<dbReference type="PANTHER" id="PTHR34203:SF15">
    <property type="entry name" value="SLL1173 PROTEIN"/>
    <property type="match status" value="1"/>
</dbReference>
<dbReference type="InterPro" id="IPR029063">
    <property type="entry name" value="SAM-dependent_MTases_sf"/>
</dbReference>
<reference evidence="2" key="1">
    <citation type="submission" date="2018-05" db="EMBL/GenBank/DDBJ databases">
        <authorList>
            <person name="Lanie J.A."/>
            <person name="Ng W.-L."/>
            <person name="Kazmierczak K.M."/>
            <person name="Andrzejewski T.M."/>
            <person name="Davidsen T.M."/>
            <person name="Wayne K.J."/>
            <person name="Tettelin H."/>
            <person name="Glass J.I."/>
            <person name="Rusch D."/>
            <person name="Podicherti R."/>
            <person name="Tsui H.-C.T."/>
            <person name="Winkler M.E."/>
        </authorList>
    </citation>
    <scope>NUCLEOTIDE SEQUENCE</scope>
</reference>
<organism evidence="2">
    <name type="scientific">marine metagenome</name>
    <dbReference type="NCBI Taxonomy" id="408172"/>
    <lineage>
        <taxon>unclassified sequences</taxon>
        <taxon>metagenomes</taxon>
        <taxon>ecological metagenomes</taxon>
    </lineage>
</organism>
<evidence type="ECO:0000259" key="1">
    <source>
        <dbReference type="Pfam" id="PF05050"/>
    </source>
</evidence>
<proteinExistence type="predicted"/>
<dbReference type="SUPFAM" id="SSF53335">
    <property type="entry name" value="S-adenosyl-L-methionine-dependent methyltransferases"/>
    <property type="match status" value="1"/>
</dbReference>
<gene>
    <name evidence="2" type="ORF">METZ01_LOCUS335839</name>
</gene>
<name>A0A382QDN2_9ZZZZ</name>
<dbReference type="InterPro" id="IPR052514">
    <property type="entry name" value="SAM-dependent_MTase"/>
</dbReference>
<dbReference type="NCBIfam" id="TIGR01444">
    <property type="entry name" value="fkbM_fam"/>
    <property type="match status" value="1"/>
</dbReference>
<sequence length="254" mass="29719">MHLTSDKRIWIPDDDDWINWSGNYEQDQFNEVMPHVSNRDVALDIGAHVGIWSMRLAQNFKRVIAFEPVPKHIECWKKNMSNFISEQSDWGNISTLETVALGHENGTATMKVPNTTNTGMASLVHEVFNQRTGARWVQPGWENFPNIQVKTRTLDSYEFHQLDFIKIDVEWFELRVLQGAENTIRKHKPIIYIEMHDTEGFNFMKNLDLDYRILYSHGADRLYKVDTSREWKQHIKKIDNLKGALKDARGLNSM</sequence>
<dbReference type="EMBL" id="UINC01113400">
    <property type="protein sequence ID" value="SVC82985.1"/>
    <property type="molecule type" value="Genomic_DNA"/>
</dbReference>
<feature type="domain" description="Methyltransferase FkbM" evidence="1">
    <location>
        <begin position="44"/>
        <end position="209"/>
    </location>
</feature>
<dbReference type="InterPro" id="IPR006342">
    <property type="entry name" value="FkbM_mtfrase"/>
</dbReference>